<keyword evidence="3" id="KW-1185">Reference proteome</keyword>
<feature type="chain" id="PRO_5047161736" description="Integral membrane protein" evidence="1">
    <location>
        <begin position="26"/>
        <end position="160"/>
    </location>
</feature>
<feature type="signal peptide" evidence="1">
    <location>
        <begin position="1"/>
        <end position="25"/>
    </location>
</feature>
<reference evidence="3" key="1">
    <citation type="journal article" date="2019" name="Int. J. Syst. Evol. Microbiol.">
        <title>The Global Catalogue of Microorganisms (GCM) 10K type strain sequencing project: providing services to taxonomists for standard genome sequencing and annotation.</title>
        <authorList>
            <consortium name="The Broad Institute Genomics Platform"/>
            <consortium name="The Broad Institute Genome Sequencing Center for Infectious Disease"/>
            <person name="Wu L."/>
            <person name="Ma J."/>
        </authorList>
    </citation>
    <scope>NUCLEOTIDE SEQUENCE [LARGE SCALE GENOMIC DNA]</scope>
    <source>
        <strain evidence="3">JCM 30846</strain>
    </source>
</reference>
<dbReference type="RefSeq" id="WP_345655876.1">
    <property type="nucleotide sequence ID" value="NZ_BAABEP010000122.1"/>
</dbReference>
<organism evidence="2 3">
    <name type="scientific">Streptomyces tremellae</name>
    <dbReference type="NCBI Taxonomy" id="1124239"/>
    <lineage>
        <taxon>Bacteria</taxon>
        <taxon>Bacillati</taxon>
        <taxon>Actinomycetota</taxon>
        <taxon>Actinomycetes</taxon>
        <taxon>Kitasatosporales</taxon>
        <taxon>Streptomycetaceae</taxon>
        <taxon>Streptomyces</taxon>
    </lineage>
</organism>
<accession>A0ABP7GHR8</accession>
<comment type="caution">
    <text evidence="2">The sequence shown here is derived from an EMBL/GenBank/DDBJ whole genome shotgun (WGS) entry which is preliminary data.</text>
</comment>
<evidence type="ECO:0000256" key="1">
    <source>
        <dbReference type="SAM" id="SignalP"/>
    </source>
</evidence>
<sequence>MRAPRVLAVAATACAAVAFSAPLAAANSGPVNVQADPYTVHQGGTIRITVDGCGHGGQVTSNAFPKAKVSVNASGHSTATARVYDRATPGTYNLAVRCGDDSRVATRQFRVVSGRGALGGLGGSVGPSATETKVGAGLVATAAVGGTAFVVRRRRTLGAA</sequence>
<name>A0ABP7GHR8_9ACTN</name>
<evidence type="ECO:0008006" key="4">
    <source>
        <dbReference type="Google" id="ProtNLM"/>
    </source>
</evidence>
<dbReference type="EMBL" id="BAABEP010000122">
    <property type="protein sequence ID" value="GAA3764707.1"/>
    <property type="molecule type" value="Genomic_DNA"/>
</dbReference>
<evidence type="ECO:0000313" key="3">
    <source>
        <dbReference type="Proteomes" id="UP001499884"/>
    </source>
</evidence>
<dbReference type="Proteomes" id="UP001499884">
    <property type="component" value="Unassembled WGS sequence"/>
</dbReference>
<evidence type="ECO:0000313" key="2">
    <source>
        <dbReference type="EMBL" id="GAA3764707.1"/>
    </source>
</evidence>
<proteinExistence type="predicted"/>
<gene>
    <name evidence="2" type="ORF">GCM10023082_66840</name>
</gene>
<protein>
    <recommendedName>
        <fullName evidence="4">Integral membrane protein</fullName>
    </recommendedName>
</protein>
<keyword evidence="1" id="KW-0732">Signal</keyword>